<keyword evidence="11" id="KW-0234">DNA repair</keyword>
<keyword evidence="6" id="KW-0479">Metal-binding</keyword>
<dbReference type="PANTHER" id="PTHR33693:SF1">
    <property type="entry name" value="TYPE-4 URACIL-DNA GLYCOSYLASE"/>
    <property type="match status" value="1"/>
</dbReference>
<evidence type="ECO:0000256" key="5">
    <source>
        <dbReference type="ARBA" id="ARBA00022485"/>
    </source>
</evidence>
<dbReference type="GO" id="GO:0046872">
    <property type="term" value="F:metal ion binding"/>
    <property type="evidence" value="ECO:0007669"/>
    <property type="project" value="UniProtKB-KW"/>
</dbReference>
<feature type="domain" description="Uracil-DNA glycosylase-like" evidence="13">
    <location>
        <begin position="137"/>
        <end position="284"/>
    </location>
</feature>
<evidence type="ECO:0000256" key="2">
    <source>
        <dbReference type="ARBA" id="ARBA00006521"/>
    </source>
</evidence>
<evidence type="ECO:0000256" key="1">
    <source>
        <dbReference type="ARBA" id="ARBA00001400"/>
    </source>
</evidence>
<reference evidence="15" key="1">
    <citation type="submission" date="2017-01" db="EMBL/GenBank/DDBJ databases">
        <authorList>
            <person name="Varghese N."/>
            <person name="Submissions S."/>
        </authorList>
    </citation>
    <scope>NUCLEOTIDE SEQUENCE [LARGE SCALE GENOMIC DNA]</scope>
    <source>
        <strain evidence="15">ATCC 51758</strain>
    </source>
</reference>
<dbReference type="InterPro" id="IPR005273">
    <property type="entry name" value="Ura-DNA_glyco_family4"/>
</dbReference>
<dbReference type="GO" id="GO:0006281">
    <property type="term" value="P:DNA repair"/>
    <property type="evidence" value="ECO:0007669"/>
    <property type="project" value="UniProtKB-KW"/>
</dbReference>
<evidence type="ECO:0000256" key="3">
    <source>
        <dbReference type="ARBA" id="ARBA00012030"/>
    </source>
</evidence>
<dbReference type="InterPro" id="IPR036895">
    <property type="entry name" value="Uracil-DNA_glycosylase-like_sf"/>
</dbReference>
<gene>
    <name evidence="14" type="ORF">SAMN05421829_10595</name>
</gene>
<keyword evidence="9" id="KW-0408">Iron</keyword>
<evidence type="ECO:0000256" key="9">
    <source>
        <dbReference type="ARBA" id="ARBA00023004"/>
    </source>
</evidence>
<proteinExistence type="inferred from homology"/>
<dbReference type="SUPFAM" id="SSF52141">
    <property type="entry name" value="Uracil-DNA glycosylase-like"/>
    <property type="match status" value="1"/>
</dbReference>
<evidence type="ECO:0000256" key="8">
    <source>
        <dbReference type="ARBA" id="ARBA00022801"/>
    </source>
</evidence>
<evidence type="ECO:0000256" key="6">
    <source>
        <dbReference type="ARBA" id="ARBA00022723"/>
    </source>
</evidence>
<keyword evidence="8" id="KW-0378">Hydrolase</keyword>
<accession>A0A1N6TSA9</accession>
<dbReference type="AlphaFoldDB" id="A0A1N6TSA9"/>
<comment type="catalytic activity">
    <reaction evidence="1">
        <text>Hydrolyzes single-stranded DNA or mismatched double-stranded DNA and polynucleotides, releasing free uracil.</text>
        <dbReference type="EC" id="3.2.2.27"/>
    </reaction>
</comment>
<dbReference type="InterPro" id="IPR051536">
    <property type="entry name" value="UDG_Type-4/5"/>
</dbReference>
<comment type="similarity">
    <text evidence="2">Belongs to the uracil-DNA glycosylase (UDG) superfamily. Type 4 (UDGa) family.</text>
</comment>
<dbReference type="EMBL" id="FTMD01000005">
    <property type="protein sequence ID" value="SIQ56262.1"/>
    <property type="molecule type" value="Genomic_DNA"/>
</dbReference>
<evidence type="ECO:0000313" key="15">
    <source>
        <dbReference type="Proteomes" id="UP000186819"/>
    </source>
</evidence>
<evidence type="ECO:0000313" key="14">
    <source>
        <dbReference type="EMBL" id="SIQ56262.1"/>
    </source>
</evidence>
<sequence>MRYARRDAVLREMGLAPVWRLRAGGEDGAAEAIDVMPESAPVAAGPDRGNAQASLPAPPLPTEPVPEMRSARAAIPVRDLIPRPSGAASPAAASERRDDGDPARAGRIARMDWDELENDIRACGACRLCEKRRQAVPGVGDRRAEWMFVGEGPGSEEDQRGEPFVGAAGKLLDAMLAAIGLKRGENVYIANAVKCRPPHNRTPQADEIATCHPYLARQIELVRPRVLIALGRPAALALLDAEISIGASRGRVFHRGDTPVVVTYHPAYLLRNQADKAKAWEDLCFARRLMREFAERA</sequence>
<protein>
    <recommendedName>
        <fullName evidence="4">Type-4 uracil-DNA glycosylase</fullName>
        <ecNumber evidence="3">3.2.2.27</ecNumber>
    </recommendedName>
</protein>
<dbReference type="PANTHER" id="PTHR33693">
    <property type="entry name" value="TYPE-5 URACIL-DNA GLYCOSYLASE"/>
    <property type="match status" value="1"/>
</dbReference>
<dbReference type="GO" id="GO:0051539">
    <property type="term" value="F:4 iron, 4 sulfur cluster binding"/>
    <property type="evidence" value="ECO:0007669"/>
    <property type="project" value="UniProtKB-KW"/>
</dbReference>
<keyword evidence="10" id="KW-0411">Iron-sulfur</keyword>
<feature type="compositionally biased region" description="Basic and acidic residues" evidence="12">
    <location>
        <begin position="94"/>
        <end position="104"/>
    </location>
</feature>
<dbReference type="InterPro" id="IPR005122">
    <property type="entry name" value="Uracil-DNA_glycosylase-like"/>
</dbReference>
<evidence type="ECO:0000256" key="12">
    <source>
        <dbReference type="SAM" id="MobiDB-lite"/>
    </source>
</evidence>
<evidence type="ECO:0000256" key="7">
    <source>
        <dbReference type="ARBA" id="ARBA00022763"/>
    </source>
</evidence>
<evidence type="ECO:0000259" key="13">
    <source>
        <dbReference type="SMART" id="SM00986"/>
    </source>
</evidence>
<dbReference type="STRING" id="34027.SAMN05421829_10595"/>
<name>A0A1N6TSA9_9RHOO</name>
<dbReference type="EC" id="3.2.2.27" evidence="3"/>
<keyword evidence="15" id="KW-1185">Reference proteome</keyword>
<feature type="region of interest" description="Disordered" evidence="12">
    <location>
        <begin position="32"/>
        <end position="104"/>
    </location>
</feature>
<dbReference type="SMART" id="SM00987">
    <property type="entry name" value="UreE_C"/>
    <property type="match status" value="1"/>
</dbReference>
<keyword evidence="7" id="KW-0227">DNA damage</keyword>
<keyword evidence="5" id="KW-0004">4Fe-4S</keyword>
<evidence type="ECO:0000256" key="4">
    <source>
        <dbReference type="ARBA" id="ARBA00019403"/>
    </source>
</evidence>
<dbReference type="Gene3D" id="3.40.470.10">
    <property type="entry name" value="Uracil-DNA glycosylase-like domain"/>
    <property type="match status" value="1"/>
</dbReference>
<dbReference type="Pfam" id="PF03167">
    <property type="entry name" value="UDG"/>
    <property type="match status" value="1"/>
</dbReference>
<feature type="compositionally biased region" description="Low complexity" evidence="12">
    <location>
        <begin position="82"/>
        <end position="93"/>
    </location>
</feature>
<organism evidence="14 15">
    <name type="scientific">Aromatoleum tolulyticum</name>
    <dbReference type="NCBI Taxonomy" id="34027"/>
    <lineage>
        <taxon>Bacteria</taxon>
        <taxon>Pseudomonadati</taxon>
        <taxon>Pseudomonadota</taxon>
        <taxon>Betaproteobacteria</taxon>
        <taxon>Rhodocyclales</taxon>
        <taxon>Rhodocyclaceae</taxon>
        <taxon>Aromatoleum</taxon>
    </lineage>
</organism>
<dbReference type="CDD" id="cd10030">
    <property type="entry name" value="UDG-F4_TTUDGA_SPO1dp_like"/>
    <property type="match status" value="1"/>
</dbReference>
<evidence type="ECO:0000256" key="11">
    <source>
        <dbReference type="ARBA" id="ARBA00023204"/>
    </source>
</evidence>
<dbReference type="GO" id="GO:0004844">
    <property type="term" value="F:uracil DNA N-glycosylase activity"/>
    <property type="evidence" value="ECO:0007669"/>
    <property type="project" value="UniProtKB-EC"/>
</dbReference>
<dbReference type="Proteomes" id="UP000186819">
    <property type="component" value="Unassembled WGS sequence"/>
</dbReference>
<dbReference type="NCBIfam" id="TIGR00758">
    <property type="entry name" value="UDG_fam4"/>
    <property type="match status" value="1"/>
</dbReference>
<evidence type="ECO:0000256" key="10">
    <source>
        <dbReference type="ARBA" id="ARBA00023014"/>
    </source>
</evidence>
<dbReference type="SMART" id="SM00986">
    <property type="entry name" value="UDG"/>
    <property type="match status" value="1"/>
</dbReference>